<name>A0A4Y2K5B7_ARAVE</name>
<sequence>MISVRYVREIRATSPPSQPMKLANFLPLLYQDRIPKHGHYTNFSREVSQVSQQLLFNRSDDVPFTMVNPKRYGFIESLAKIEQ</sequence>
<dbReference type="AlphaFoldDB" id="A0A4Y2K5B7"/>
<reference evidence="1 2" key="1">
    <citation type="journal article" date="2019" name="Sci. Rep.">
        <title>Orb-weaving spider Araneus ventricosus genome elucidates the spidroin gene catalogue.</title>
        <authorList>
            <person name="Kono N."/>
            <person name="Nakamura H."/>
            <person name="Ohtoshi R."/>
            <person name="Moran D.A.P."/>
            <person name="Shinohara A."/>
            <person name="Yoshida Y."/>
            <person name="Fujiwara M."/>
            <person name="Mori M."/>
            <person name="Tomita M."/>
            <person name="Arakawa K."/>
        </authorList>
    </citation>
    <scope>NUCLEOTIDE SEQUENCE [LARGE SCALE GENOMIC DNA]</scope>
</reference>
<protein>
    <submittedName>
        <fullName evidence="1">Uncharacterized protein</fullName>
    </submittedName>
</protein>
<dbReference type="Proteomes" id="UP000499080">
    <property type="component" value="Unassembled WGS sequence"/>
</dbReference>
<gene>
    <name evidence="1" type="ORF">AVEN_80531_1</name>
</gene>
<evidence type="ECO:0000313" key="2">
    <source>
        <dbReference type="Proteomes" id="UP000499080"/>
    </source>
</evidence>
<organism evidence="1 2">
    <name type="scientific">Araneus ventricosus</name>
    <name type="common">Orbweaver spider</name>
    <name type="synonym">Epeira ventricosa</name>
    <dbReference type="NCBI Taxonomy" id="182803"/>
    <lineage>
        <taxon>Eukaryota</taxon>
        <taxon>Metazoa</taxon>
        <taxon>Ecdysozoa</taxon>
        <taxon>Arthropoda</taxon>
        <taxon>Chelicerata</taxon>
        <taxon>Arachnida</taxon>
        <taxon>Araneae</taxon>
        <taxon>Araneomorphae</taxon>
        <taxon>Entelegynae</taxon>
        <taxon>Araneoidea</taxon>
        <taxon>Araneidae</taxon>
        <taxon>Araneus</taxon>
    </lineage>
</organism>
<proteinExistence type="predicted"/>
<keyword evidence="2" id="KW-1185">Reference proteome</keyword>
<comment type="caution">
    <text evidence="1">The sequence shown here is derived from an EMBL/GenBank/DDBJ whole genome shotgun (WGS) entry which is preliminary data.</text>
</comment>
<evidence type="ECO:0000313" key="1">
    <source>
        <dbReference type="EMBL" id="GBM96995.1"/>
    </source>
</evidence>
<dbReference type="EMBL" id="BGPR01193134">
    <property type="protein sequence ID" value="GBM96995.1"/>
    <property type="molecule type" value="Genomic_DNA"/>
</dbReference>
<accession>A0A4Y2K5B7</accession>